<evidence type="ECO:0000313" key="13">
    <source>
        <dbReference type="EMBL" id="GFN87722.1"/>
    </source>
</evidence>
<evidence type="ECO:0000256" key="8">
    <source>
        <dbReference type="ARBA" id="ARBA00023163"/>
    </source>
</evidence>
<dbReference type="GO" id="GO:0000981">
    <property type="term" value="F:DNA-binding transcription factor activity, RNA polymerase II-specific"/>
    <property type="evidence" value="ECO:0007669"/>
    <property type="project" value="TreeGrafter"/>
</dbReference>
<feature type="domain" description="C2H2-type" evidence="12">
    <location>
        <begin position="317"/>
        <end position="346"/>
    </location>
</feature>
<feature type="domain" description="C2H2-type" evidence="12">
    <location>
        <begin position="499"/>
        <end position="526"/>
    </location>
</feature>
<evidence type="ECO:0000256" key="5">
    <source>
        <dbReference type="ARBA" id="ARBA00022833"/>
    </source>
</evidence>
<feature type="region of interest" description="Disordered" evidence="11">
    <location>
        <begin position="25"/>
        <end position="55"/>
    </location>
</feature>
<comment type="subcellular location">
    <subcellularLocation>
        <location evidence="1">Nucleus</location>
    </subcellularLocation>
</comment>
<feature type="compositionally biased region" description="Acidic residues" evidence="11">
    <location>
        <begin position="28"/>
        <end position="40"/>
    </location>
</feature>
<feature type="domain" description="C2H2-type" evidence="12">
    <location>
        <begin position="409"/>
        <end position="438"/>
    </location>
</feature>
<keyword evidence="5" id="KW-0862">Zinc</keyword>
<dbReference type="FunFam" id="3.30.160.60:FF:000071">
    <property type="entry name" value="Putative zinc finger protein 143"/>
    <property type="match status" value="1"/>
</dbReference>
<evidence type="ECO:0000256" key="10">
    <source>
        <dbReference type="PROSITE-ProRule" id="PRU00042"/>
    </source>
</evidence>
<dbReference type="Gene3D" id="3.30.160.60">
    <property type="entry name" value="Classic Zinc Finger"/>
    <property type="match status" value="7"/>
</dbReference>
<keyword evidence="2" id="KW-0479">Metal-binding</keyword>
<dbReference type="FunFam" id="3.30.160.60:FF:000072">
    <property type="entry name" value="zinc finger protein 143 isoform X1"/>
    <property type="match status" value="1"/>
</dbReference>
<organism evidence="13 14">
    <name type="scientific">Plakobranchus ocellatus</name>
    <dbReference type="NCBI Taxonomy" id="259542"/>
    <lineage>
        <taxon>Eukaryota</taxon>
        <taxon>Metazoa</taxon>
        <taxon>Spiralia</taxon>
        <taxon>Lophotrochozoa</taxon>
        <taxon>Mollusca</taxon>
        <taxon>Gastropoda</taxon>
        <taxon>Heterobranchia</taxon>
        <taxon>Euthyneura</taxon>
        <taxon>Panpulmonata</taxon>
        <taxon>Sacoglossa</taxon>
        <taxon>Placobranchoidea</taxon>
        <taxon>Plakobranchidae</taxon>
        <taxon>Plakobranchus</taxon>
    </lineage>
</organism>
<accession>A0AAV3YYX4</accession>
<keyword evidence="14" id="KW-1185">Reference proteome</keyword>
<dbReference type="SMART" id="SM00355">
    <property type="entry name" value="ZnF_C2H2"/>
    <property type="match status" value="7"/>
</dbReference>
<feature type="domain" description="C2H2-type" evidence="12">
    <location>
        <begin position="439"/>
        <end position="468"/>
    </location>
</feature>
<proteinExistence type="predicted"/>
<evidence type="ECO:0000256" key="2">
    <source>
        <dbReference type="ARBA" id="ARBA00022723"/>
    </source>
</evidence>
<evidence type="ECO:0000259" key="12">
    <source>
        <dbReference type="PROSITE" id="PS50157"/>
    </source>
</evidence>
<protein>
    <recommendedName>
        <fullName evidence="12">C2H2-type domain-containing protein</fullName>
    </recommendedName>
</protein>
<keyword evidence="4 10" id="KW-0863">Zinc-finger</keyword>
<keyword evidence="7" id="KW-0238">DNA-binding</keyword>
<feature type="region of interest" description="Disordered" evidence="11">
    <location>
        <begin position="600"/>
        <end position="624"/>
    </location>
</feature>
<evidence type="ECO:0000256" key="7">
    <source>
        <dbReference type="ARBA" id="ARBA00023125"/>
    </source>
</evidence>
<evidence type="ECO:0000256" key="3">
    <source>
        <dbReference type="ARBA" id="ARBA00022737"/>
    </source>
</evidence>
<dbReference type="InterPro" id="IPR013087">
    <property type="entry name" value="Znf_C2H2_type"/>
</dbReference>
<feature type="domain" description="C2H2-type" evidence="12">
    <location>
        <begin position="347"/>
        <end position="376"/>
    </location>
</feature>
<name>A0AAV3YYX4_9GAST</name>
<keyword evidence="8" id="KW-0804">Transcription</keyword>
<dbReference type="InterPro" id="IPR036236">
    <property type="entry name" value="Znf_C2H2_sf"/>
</dbReference>
<feature type="domain" description="C2H2-type" evidence="12">
    <location>
        <begin position="469"/>
        <end position="498"/>
    </location>
</feature>
<evidence type="ECO:0000256" key="11">
    <source>
        <dbReference type="SAM" id="MobiDB-lite"/>
    </source>
</evidence>
<dbReference type="AlphaFoldDB" id="A0AAV3YYX4"/>
<evidence type="ECO:0000256" key="1">
    <source>
        <dbReference type="ARBA" id="ARBA00004123"/>
    </source>
</evidence>
<gene>
    <name evidence="13" type="ORF">PoB_001422800</name>
</gene>
<reference evidence="13 14" key="1">
    <citation type="journal article" date="2021" name="Elife">
        <title>Chloroplast acquisition without the gene transfer in kleptoplastic sea slugs, Plakobranchus ocellatus.</title>
        <authorList>
            <person name="Maeda T."/>
            <person name="Takahashi S."/>
            <person name="Yoshida T."/>
            <person name="Shimamura S."/>
            <person name="Takaki Y."/>
            <person name="Nagai Y."/>
            <person name="Toyoda A."/>
            <person name="Suzuki Y."/>
            <person name="Arimoto A."/>
            <person name="Ishii H."/>
            <person name="Satoh N."/>
            <person name="Nishiyama T."/>
            <person name="Hasebe M."/>
            <person name="Maruyama T."/>
            <person name="Minagawa J."/>
            <person name="Obokata J."/>
            <person name="Shigenobu S."/>
        </authorList>
    </citation>
    <scope>NUCLEOTIDE SEQUENCE [LARGE SCALE GENOMIC DNA]</scope>
</reference>
<dbReference type="GO" id="GO:0008270">
    <property type="term" value="F:zinc ion binding"/>
    <property type="evidence" value="ECO:0007669"/>
    <property type="project" value="UniProtKB-KW"/>
</dbReference>
<dbReference type="Proteomes" id="UP000735302">
    <property type="component" value="Unassembled WGS sequence"/>
</dbReference>
<sequence length="751" mass="80806">MHYLSCFFSIKGHLNSDVDEALVQAEGVGEEDDGDEDDDSPLNNIVVPTSLEADDEDDPIASLAVSASSDPSQVLHHHHQVSALVVAGPGEEEDEDVGEHHPAGLGQSRNVVTLEDGHVLSTDNQLVQAGDQEGILLATDADGNLAVPVSAEHVIRFLMQTSDGNVVAANAPVEAIKLSMPGLVSGEGGEITQTVQALTLLDGTTTLIGAPQKEEPGSEEQQPMPKFVEGQTIKLEDGTTALLQASHPEAAAEGIQAIQLEDGSTAFISHTHTDGLLSGTVNQLDPSLHLDHLANQTMLAAVDRQSEKALVIGDKAYKCMYEDCGRLYTTYHHLKVHERSHTGDRPFQCEFPNCGKSFATGYGLKSHKRVHTGEKPYPCPHTDKGCEKAFKTSGDLQKHVRTHTGERPFKCPFEGCTQSFTTSNIRKVHIRTHTGERPYICDVEGCGRAFASATNYKNHIRIHTGEKPYVCSIRGCGKRFTEYSSLYKHNVVHTHTKPYTCHCGKTYRQTSTLAMHKRTAHGEDSGILVAPQENESGEPPAKKRLIKTEALSQDSSAHGQGHLLVNANGGSQQMVLLTQSINPSTSVTSTTTTSINAGAGIEETSDNSHHHHHHHEQQQQQQQQMAGIVTLQDNLQGLQSVPGLQGIPGLQNLQGLTGLAVTENGQQVLVITDSAQLEALQQLTQHLEILAQTAEGSAQMMGVQITAANNSSAESQARDPGLAADGSEYGEAEEHKPEMTVESPVVISLSH</sequence>
<dbReference type="FunFam" id="3.30.160.60:FF:000125">
    <property type="entry name" value="Putative zinc finger protein 143"/>
    <property type="match status" value="2"/>
</dbReference>
<dbReference type="Pfam" id="PF00096">
    <property type="entry name" value="zf-C2H2"/>
    <property type="match status" value="3"/>
</dbReference>
<keyword evidence="9" id="KW-0539">Nucleus</keyword>
<dbReference type="InterPro" id="IPR043359">
    <property type="entry name" value="GLI-like"/>
</dbReference>
<dbReference type="GO" id="GO:0000978">
    <property type="term" value="F:RNA polymerase II cis-regulatory region sequence-specific DNA binding"/>
    <property type="evidence" value="ECO:0007669"/>
    <property type="project" value="TreeGrafter"/>
</dbReference>
<evidence type="ECO:0000256" key="4">
    <source>
        <dbReference type="ARBA" id="ARBA00022771"/>
    </source>
</evidence>
<dbReference type="EMBL" id="BLXT01001780">
    <property type="protein sequence ID" value="GFN87722.1"/>
    <property type="molecule type" value="Genomic_DNA"/>
</dbReference>
<dbReference type="GO" id="GO:0007224">
    <property type="term" value="P:smoothened signaling pathway"/>
    <property type="evidence" value="ECO:0007669"/>
    <property type="project" value="TreeGrafter"/>
</dbReference>
<feature type="region of interest" description="Disordered" evidence="11">
    <location>
        <begin position="710"/>
        <end position="751"/>
    </location>
</feature>
<evidence type="ECO:0000256" key="9">
    <source>
        <dbReference type="ARBA" id="ARBA00023242"/>
    </source>
</evidence>
<dbReference type="FunFam" id="3.30.160.60:FF:000236">
    <property type="entry name" value="zinc finger protein 143 isoform X1"/>
    <property type="match status" value="1"/>
</dbReference>
<dbReference type="FunFam" id="3.30.160.60:FF:001102">
    <property type="entry name" value="Transcription factor IIIA"/>
    <property type="match status" value="1"/>
</dbReference>
<dbReference type="PROSITE" id="PS00028">
    <property type="entry name" value="ZINC_FINGER_C2H2_1"/>
    <property type="match status" value="5"/>
</dbReference>
<feature type="domain" description="C2H2-type" evidence="12">
    <location>
        <begin position="377"/>
        <end position="408"/>
    </location>
</feature>
<dbReference type="PROSITE" id="PS50157">
    <property type="entry name" value="ZINC_FINGER_C2H2_2"/>
    <property type="match status" value="7"/>
</dbReference>
<dbReference type="GO" id="GO:0005634">
    <property type="term" value="C:nucleus"/>
    <property type="evidence" value="ECO:0007669"/>
    <property type="project" value="UniProtKB-SubCell"/>
</dbReference>
<keyword evidence="3" id="KW-0677">Repeat</keyword>
<evidence type="ECO:0000313" key="14">
    <source>
        <dbReference type="Proteomes" id="UP000735302"/>
    </source>
</evidence>
<keyword evidence="6" id="KW-0805">Transcription regulation</keyword>
<evidence type="ECO:0000256" key="6">
    <source>
        <dbReference type="ARBA" id="ARBA00023015"/>
    </source>
</evidence>
<dbReference type="PANTHER" id="PTHR45718">
    <property type="entry name" value="TRANSCRIPTIONAL ACTIVATOR CUBITUS INTERRUPTUS"/>
    <property type="match status" value="1"/>
</dbReference>
<dbReference type="PANTHER" id="PTHR45718:SF6">
    <property type="entry name" value="ZINC FINGER PROTEIN GLI2"/>
    <property type="match status" value="1"/>
</dbReference>
<dbReference type="SUPFAM" id="SSF57667">
    <property type="entry name" value="beta-beta-alpha zinc fingers"/>
    <property type="match status" value="4"/>
</dbReference>
<comment type="caution">
    <text evidence="13">The sequence shown here is derived from an EMBL/GenBank/DDBJ whole genome shotgun (WGS) entry which is preliminary data.</text>
</comment>